<organism evidence="14 15">
    <name type="scientific">Terasakiella brassicae</name>
    <dbReference type="NCBI Taxonomy" id="1634917"/>
    <lineage>
        <taxon>Bacteria</taxon>
        <taxon>Pseudomonadati</taxon>
        <taxon>Pseudomonadota</taxon>
        <taxon>Alphaproteobacteria</taxon>
        <taxon>Rhodospirillales</taxon>
        <taxon>Terasakiellaceae</taxon>
        <taxon>Terasakiella</taxon>
    </lineage>
</organism>
<dbReference type="InterPro" id="IPR005467">
    <property type="entry name" value="His_kinase_dom"/>
</dbReference>
<dbReference type="AlphaFoldDB" id="A0A917FCI0"/>
<gene>
    <name evidence="14" type="ORF">GCM10011332_20230</name>
</gene>
<reference evidence="14" key="1">
    <citation type="journal article" date="2014" name="Int. J. Syst. Evol. Microbiol.">
        <title>Complete genome sequence of Corynebacterium casei LMG S-19264T (=DSM 44701T), isolated from a smear-ripened cheese.</title>
        <authorList>
            <consortium name="US DOE Joint Genome Institute (JGI-PGF)"/>
            <person name="Walter F."/>
            <person name="Albersmeier A."/>
            <person name="Kalinowski J."/>
            <person name="Ruckert C."/>
        </authorList>
    </citation>
    <scope>NUCLEOTIDE SEQUENCE</scope>
    <source>
        <strain evidence="14">CGMCC 1.15254</strain>
    </source>
</reference>
<dbReference type="PANTHER" id="PTHR45436">
    <property type="entry name" value="SENSOR HISTIDINE KINASE YKOH"/>
    <property type="match status" value="1"/>
</dbReference>
<name>A0A917FCI0_9PROT</name>
<dbReference type="EC" id="2.7.13.3" evidence="3"/>
<dbReference type="Gene3D" id="1.20.5.1040">
    <property type="entry name" value="Sensor protein qsec"/>
    <property type="match status" value="1"/>
</dbReference>
<dbReference type="InterPro" id="IPR036890">
    <property type="entry name" value="HATPase_C_sf"/>
</dbReference>
<dbReference type="GO" id="GO:0005524">
    <property type="term" value="F:ATP binding"/>
    <property type="evidence" value="ECO:0007669"/>
    <property type="project" value="UniProtKB-KW"/>
</dbReference>
<keyword evidence="12" id="KW-0472">Membrane</keyword>
<evidence type="ECO:0000256" key="11">
    <source>
        <dbReference type="ARBA" id="ARBA00023012"/>
    </source>
</evidence>
<keyword evidence="7" id="KW-0547">Nucleotide-binding</keyword>
<evidence type="ECO:0000256" key="4">
    <source>
        <dbReference type="ARBA" id="ARBA00022553"/>
    </source>
</evidence>
<keyword evidence="15" id="KW-1185">Reference proteome</keyword>
<comment type="subcellular location">
    <subcellularLocation>
        <location evidence="2">Membrane</location>
        <topology evidence="2">Multi-pass membrane protein</topology>
    </subcellularLocation>
</comment>
<dbReference type="InterPro" id="IPR003661">
    <property type="entry name" value="HisK_dim/P_dom"/>
</dbReference>
<comment type="catalytic activity">
    <reaction evidence="1">
        <text>ATP + protein L-histidine = ADP + protein N-phospho-L-histidine.</text>
        <dbReference type="EC" id="2.7.13.3"/>
    </reaction>
</comment>
<keyword evidence="8 14" id="KW-0418">Kinase</keyword>
<dbReference type="PANTHER" id="PTHR45436:SF14">
    <property type="entry name" value="SENSOR PROTEIN QSEC"/>
    <property type="match status" value="1"/>
</dbReference>
<dbReference type="InterPro" id="IPR036097">
    <property type="entry name" value="HisK_dim/P_sf"/>
</dbReference>
<accession>A0A917FCI0</accession>
<dbReference type="InterPro" id="IPR050428">
    <property type="entry name" value="TCS_sensor_his_kinase"/>
</dbReference>
<dbReference type="GO" id="GO:0000155">
    <property type="term" value="F:phosphorelay sensor kinase activity"/>
    <property type="evidence" value="ECO:0007669"/>
    <property type="project" value="InterPro"/>
</dbReference>
<dbReference type="Pfam" id="PF00512">
    <property type="entry name" value="HisKA"/>
    <property type="match status" value="1"/>
</dbReference>
<dbReference type="Proteomes" id="UP000632498">
    <property type="component" value="Unassembled WGS sequence"/>
</dbReference>
<evidence type="ECO:0000256" key="3">
    <source>
        <dbReference type="ARBA" id="ARBA00012438"/>
    </source>
</evidence>
<evidence type="ECO:0000313" key="14">
    <source>
        <dbReference type="EMBL" id="GGF66126.1"/>
    </source>
</evidence>
<sequence>MMKSNSLKKKLILYITLSVTLMWLIATGVSVSILFQEMAETFDSSLEKTAQRLLPFAVAQLQQKNEDGSVEYDVASLPDQDDEYLRYQVRDVNGNVLLRSDNAPLTPFLIGLTPGFADTPDYRFYTKTTPDKQIFVQVAEPKEERWEAIVDSVKGLLFPILLLVPLVGLIVFWVVDKILAPLILLDREINQRDAGNLVPFQDHDQPQELLSILHSLNALMIRIQKAIVAEREFASNSAHELRTPIATSLAQTQRLMATSPDVKTQKRAQEIESSLKRLQRLSEKLHQLSRADASVLRTGDRSQVYPILLMLIDEIKQGSNKARSIEIIEDKTVDLFWPVDMDATAIILRNLLENALRHGARDIPIVIFCDDENALHIQNDCDVLAPEKLDILTHRFERASSQADGSGLGLAIVDAFIKNSAGHLDLFSPRIGHASGFEVVVKFE</sequence>
<evidence type="ECO:0000313" key="15">
    <source>
        <dbReference type="Proteomes" id="UP000632498"/>
    </source>
</evidence>
<dbReference type="SUPFAM" id="SSF55874">
    <property type="entry name" value="ATPase domain of HSP90 chaperone/DNA topoisomerase II/histidine kinase"/>
    <property type="match status" value="1"/>
</dbReference>
<feature type="transmembrane region" description="Helical" evidence="12">
    <location>
        <begin position="12"/>
        <end position="35"/>
    </location>
</feature>
<keyword evidence="5" id="KW-0808">Transferase</keyword>
<dbReference type="PROSITE" id="PS50109">
    <property type="entry name" value="HIS_KIN"/>
    <property type="match status" value="1"/>
</dbReference>
<dbReference type="EMBL" id="BMHV01000013">
    <property type="protein sequence ID" value="GGF66126.1"/>
    <property type="molecule type" value="Genomic_DNA"/>
</dbReference>
<proteinExistence type="predicted"/>
<dbReference type="SUPFAM" id="SSF47384">
    <property type="entry name" value="Homodimeric domain of signal transducing histidine kinase"/>
    <property type="match status" value="1"/>
</dbReference>
<dbReference type="InterPro" id="IPR003594">
    <property type="entry name" value="HATPase_dom"/>
</dbReference>
<evidence type="ECO:0000256" key="9">
    <source>
        <dbReference type="ARBA" id="ARBA00022840"/>
    </source>
</evidence>
<dbReference type="Gene3D" id="3.30.565.10">
    <property type="entry name" value="Histidine kinase-like ATPase, C-terminal domain"/>
    <property type="match status" value="1"/>
</dbReference>
<protein>
    <recommendedName>
        <fullName evidence="3">histidine kinase</fullName>
        <ecNumber evidence="3">2.7.13.3</ecNumber>
    </recommendedName>
</protein>
<feature type="transmembrane region" description="Helical" evidence="12">
    <location>
        <begin position="156"/>
        <end position="175"/>
    </location>
</feature>
<keyword evidence="4" id="KW-0597">Phosphoprotein</keyword>
<evidence type="ECO:0000259" key="13">
    <source>
        <dbReference type="PROSITE" id="PS50109"/>
    </source>
</evidence>
<evidence type="ECO:0000256" key="8">
    <source>
        <dbReference type="ARBA" id="ARBA00022777"/>
    </source>
</evidence>
<reference evidence="14" key="2">
    <citation type="submission" date="2020-09" db="EMBL/GenBank/DDBJ databases">
        <authorList>
            <person name="Sun Q."/>
            <person name="Zhou Y."/>
        </authorList>
    </citation>
    <scope>NUCLEOTIDE SEQUENCE</scope>
    <source>
        <strain evidence="14">CGMCC 1.15254</strain>
    </source>
</reference>
<dbReference type="SMART" id="SM00388">
    <property type="entry name" value="HisKA"/>
    <property type="match status" value="1"/>
</dbReference>
<comment type="caution">
    <text evidence="14">The sequence shown here is derived from an EMBL/GenBank/DDBJ whole genome shotgun (WGS) entry which is preliminary data.</text>
</comment>
<evidence type="ECO:0000256" key="5">
    <source>
        <dbReference type="ARBA" id="ARBA00022679"/>
    </source>
</evidence>
<evidence type="ECO:0000256" key="6">
    <source>
        <dbReference type="ARBA" id="ARBA00022692"/>
    </source>
</evidence>
<evidence type="ECO:0000256" key="2">
    <source>
        <dbReference type="ARBA" id="ARBA00004141"/>
    </source>
</evidence>
<keyword evidence="9" id="KW-0067">ATP-binding</keyword>
<keyword evidence="6 12" id="KW-0812">Transmembrane</keyword>
<dbReference type="SMART" id="SM00387">
    <property type="entry name" value="HATPase_c"/>
    <property type="match status" value="1"/>
</dbReference>
<dbReference type="CDD" id="cd00075">
    <property type="entry name" value="HATPase"/>
    <property type="match status" value="1"/>
</dbReference>
<keyword evidence="10 12" id="KW-1133">Transmembrane helix</keyword>
<evidence type="ECO:0000256" key="12">
    <source>
        <dbReference type="SAM" id="Phobius"/>
    </source>
</evidence>
<evidence type="ECO:0000256" key="10">
    <source>
        <dbReference type="ARBA" id="ARBA00022989"/>
    </source>
</evidence>
<dbReference type="Gene3D" id="1.10.287.130">
    <property type="match status" value="1"/>
</dbReference>
<evidence type="ECO:0000256" key="7">
    <source>
        <dbReference type="ARBA" id="ARBA00022741"/>
    </source>
</evidence>
<evidence type="ECO:0000256" key="1">
    <source>
        <dbReference type="ARBA" id="ARBA00000085"/>
    </source>
</evidence>
<dbReference type="CDD" id="cd00082">
    <property type="entry name" value="HisKA"/>
    <property type="match status" value="1"/>
</dbReference>
<feature type="domain" description="Histidine kinase" evidence="13">
    <location>
        <begin position="236"/>
        <end position="444"/>
    </location>
</feature>
<keyword evidence="11" id="KW-0902">Two-component regulatory system</keyword>
<dbReference type="Pfam" id="PF02518">
    <property type="entry name" value="HATPase_c"/>
    <property type="match status" value="1"/>
</dbReference>
<dbReference type="GO" id="GO:0005886">
    <property type="term" value="C:plasma membrane"/>
    <property type="evidence" value="ECO:0007669"/>
    <property type="project" value="TreeGrafter"/>
</dbReference>
<dbReference type="RefSeq" id="WP_188664459.1">
    <property type="nucleotide sequence ID" value="NZ_BMHV01000013.1"/>
</dbReference>